<keyword evidence="5" id="KW-1185">Reference proteome</keyword>
<dbReference type="InterPro" id="IPR019489">
    <property type="entry name" value="Clp_ATPase_C"/>
</dbReference>
<evidence type="ECO:0000256" key="2">
    <source>
        <dbReference type="ARBA" id="ARBA00022840"/>
    </source>
</evidence>
<comment type="caution">
    <text evidence="4">The sequence shown here is derived from an EMBL/GenBank/DDBJ whole genome shotgun (WGS) entry which is preliminary data.</text>
</comment>
<dbReference type="GO" id="GO:0005524">
    <property type="term" value="F:ATP binding"/>
    <property type="evidence" value="ECO:0007669"/>
    <property type="project" value="UniProtKB-KW"/>
</dbReference>
<dbReference type="Gene3D" id="1.10.8.60">
    <property type="match status" value="1"/>
</dbReference>
<dbReference type="SMART" id="SM01086">
    <property type="entry name" value="ClpB_D2-small"/>
    <property type="match status" value="1"/>
</dbReference>
<name>A0A1R3JWQ3_9ROSI</name>
<dbReference type="EMBL" id="AWUE01015160">
    <property type="protein sequence ID" value="OMO99286.1"/>
    <property type="molecule type" value="Genomic_DNA"/>
</dbReference>
<keyword evidence="1" id="KW-0547">Nucleotide-binding</keyword>
<dbReference type="GO" id="GO:0005737">
    <property type="term" value="C:cytoplasm"/>
    <property type="evidence" value="ECO:0007669"/>
    <property type="project" value="TreeGrafter"/>
</dbReference>
<dbReference type="GO" id="GO:0016887">
    <property type="term" value="F:ATP hydrolysis activity"/>
    <property type="evidence" value="ECO:0007669"/>
    <property type="project" value="InterPro"/>
</dbReference>
<dbReference type="OrthoDB" id="47330at2759"/>
<keyword evidence="2" id="KW-0067">ATP-binding</keyword>
<sequence>MKLLKRLAVPFAVLELLTEAVRRRPHSVVLFDEIEKAHRNVFDTLLQILDDGRLTDNKGHLIDFKNTIIIMTSNVGATMIINGKRKRDLDQLDQINMRVDDELKKIFKPEFLNRIDEIIVFHKLTNQDLKQIADVMLKEVSDRAMKSKNIKILVTESFKEKVVKEGHSLSYGARPLKRAIVRLLENPMAEKILNGYIKEGDNVIVDDIMGNVSLSVFKEFYDFECLV</sequence>
<dbReference type="Pfam" id="PF10431">
    <property type="entry name" value="ClpB_D2-small"/>
    <property type="match status" value="1"/>
</dbReference>
<dbReference type="InterPro" id="IPR050130">
    <property type="entry name" value="ClpA_ClpB"/>
</dbReference>
<evidence type="ECO:0000256" key="1">
    <source>
        <dbReference type="ARBA" id="ARBA00022741"/>
    </source>
</evidence>
<evidence type="ECO:0000313" key="4">
    <source>
        <dbReference type="EMBL" id="OMO99286.1"/>
    </source>
</evidence>
<accession>A0A1R3JWQ3</accession>
<dbReference type="Pfam" id="PF07724">
    <property type="entry name" value="AAA_2"/>
    <property type="match status" value="1"/>
</dbReference>
<dbReference type="InterPro" id="IPR001270">
    <property type="entry name" value="ClpA/B"/>
</dbReference>
<evidence type="ECO:0000313" key="5">
    <source>
        <dbReference type="Proteomes" id="UP000187203"/>
    </source>
</evidence>
<dbReference type="AlphaFoldDB" id="A0A1R3JWQ3"/>
<dbReference type="PRINTS" id="PR00300">
    <property type="entry name" value="CLPPROTEASEA"/>
</dbReference>
<protein>
    <submittedName>
        <fullName evidence="4">Chaperonin ClpA/B</fullName>
    </submittedName>
</protein>
<dbReference type="SUPFAM" id="SSF52540">
    <property type="entry name" value="P-loop containing nucleoside triphosphate hydrolases"/>
    <property type="match status" value="1"/>
</dbReference>
<reference evidence="5" key="1">
    <citation type="submission" date="2013-09" db="EMBL/GenBank/DDBJ databases">
        <title>Corchorus olitorius genome sequencing.</title>
        <authorList>
            <person name="Alam M."/>
            <person name="Haque M.S."/>
            <person name="Islam M.S."/>
            <person name="Emdad E.M."/>
            <person name="Islam M.M."/>
            <person name="Ahmed B."/>
            <person name="Halim A."/>
            <person name="Hossen Q.M.M."/>
            <person name="Hossain M.Z."/>
            <person name="Ahmed R."/>
            <person name="Khan M.M."/>
            <person name="Islam R."/>
            <person name="Rashid M.M."/>
            <person name="Khan S.A."/>
            <person name="Rahman M.S."/>
            <person name="Alam M."/>
            <person name="Yahiya A.S."/>
            <person name="Khan M.S."/>
            <person name="Azam M.S."/>
            <person name="Haque T."/>
            <person name="Lashkar M.Z.H."/>
            <person name="Akhand A.I."/>
            <person name="Morshed G."/>
            <person name="Roy S."/>
            <person name="Uddin K.S."/>
            <person name="Rabeya T."/>
            <person name="Hossain A.S."/>
            <person name="Chowdhury A."/>
            <person name="Snigdha A.R."/>
            <person name="Mortoza M.S."/>
            <person name="Matin S.A."/>
            <person name="Hoque S.M.E."/>
            <person name="Islam M.K."/>
            <person name="Roy D.K."/>
            <person name="Haider R."/>
            <person name="Moosa M.M."/>
            <person name="Elias S.M."/>
            <person name="Hasan A.M."/>
            <person name="Jahan S."/>
            <person name="Shafiuddin M."/>
            <person name="Mahmood N."/>
            <person name="Shommy N.S."/>
        </authorList>
    </citation>
    <scope>NUCLEOTIDE SEQUENCE [LARGE SCALE GENOMIC DNA]</scope>
    <source>
        <strain evidence="5">cv. O-4</strain>
    </source>
</reference>
<proteinExistence type="predicted"/>
<organism evidence="4 5">
    <name type="scientific">Corchorus olitorius</name>
    <dbReference type="NCBI Taxonomy" id="93759"/>
    <lineage>
        <taxon>Eukaryota</taxon>
        <taxon>Viridiplantae</taxon>
        <taxon>Streptophyta</taxon>
        <taxon>Embryophyta</taxon>
        <taxon>Tracheophyta</taxon>
        <taxon>Spermatophyta</taxon>
        <taxon>Magnoliopsida</taxon>
        <taxon>eudicotyledons</taxon>
        <taxon>Gunneridae</taxon>
        <taxon>Pentapetalae</taxon>
        <taxon>rosids</taxon>
        <taxon>malvids</taxon>
        <taxon>Malvales</taxon>
        <taxon>Malvaceae</taxon>
        <taxon>Grewioideae</taxon>
        <taxon>Apeibeae</taxon>
        <taxon>Corchorus</taxon>
    </lineage>
</organism>
<dbReference type="InterPro" id="IPR027417">
    <property type="entry name" value="P-loop_NTPase"/>
</dbReference>
<dbReference type="Gene3D" id="3.40.50.300">
    <property type="entry name" value="P-loop containing nucleotide triphosphate hydrolases"/>
    <property type="match status" value="1"/>
</dbReference>
<dbReference type="STRING" id="93759.A0A1R3JWQ3"/>
<evidence type="ECO:0000259" key="3">
    <source>
        <dbReference type="SMART" id="SM01086"/>
    </source>
</evidence>
<dbReference type="PANTHER" id="PTHR11638:SF189">
    <property type="entry name" value="CLP R DOMAIN-CONTAINING PROTEIN"/>
    <property type="match status" value="1"/>
</dbReference>
<gene>
    <name evidence="4" type="ORF">COLO4_13362</name>
</gene>
<dbReference type="GO" id="GO:0034605">
    <property type="term" value="P:cellular response to heat"/>
    <property type="evidence" value="ECO:0007669"/>
    <property type="project" value="TreeGrafter"/>
</dbReference>
<feature type="domain" description="Clp ATPase C-terminal" evidence="3">
    <location>
        <begin position="124"/>
        <end position="214"/>
    </location>
</feature>
<dbReference type="PANTHER" id="PTHR11638">
    <property type="entry name" value="ATP-DEPENDENT CLP PROTEASE"/>
    <property type="match status" value="1"/>
</dbReference>
<dbReference type="Proteomes" id="UP000187203">
    <property type="component" value="Unassembled WGS sequence"/>
</dbReference>
<dbReference type="InterPro" id="IPR003959">
    <property type="entry name" value="ATPase_AAA_core"/>
</dbReference>